<gene>
    <name evidence="12" type="ORF">GY169_10245</name>
</gene>
<accession>A0A6G9RJL5</accession>
<dbReference type="Proteomes" id="UP000503580">
    <property type="component" value="Chromosome"/>
</dbReference>
<organism evidence="12 13">
    <name type="scientific">Kluyvera genomosp. 3</name>
    <dbReference type="NCBI Taxonomy" id="2774055"/>
    <lineage>
        <taxon>Bacteria</taxon>
        <taxon>Pseudomonadati</taxon>
        <taxon>Pseudomonadota</taxon>
        <taxon>Gammaproteobacteria</taxon>
        <taxon>Enterobacterales</taxon>
        <taxon>Enterobacteriaceae</taxon>
        <taxon>Kluyvera</taxon>
    </lineage>
</organism>
<dbReference type="InterPro" id="IPR027417">
    <property type="entry name" value="P-loop_NTPase"/>
</dbReference>
<dbReference type="SUPFAM" id="SSF52540">
    <property type="entry name" value="P-loop containing nucleoside triphosphate hydrolases"/>
    <property type="match status" value="1"/>
</dbReference>
<dbReference type="Pfam" id="PF00006">
    <property type="entry name" value="ATP-synt_ab"/>
    <property type="match status" value="1"/>
</dbReference>
<comment type="similarity">
    <text evidence="8">Belongs to the ATPase alpha/beta chains family. T3SS ATPase subfamily.</text>
</comment>
<keyword evidence="6" id="KW-0653">Protein transport</keyword>
<dbReference type="CDD" id="cd01426">
    <property type="entry name" value="ATP-synt_F1_V1_A1_AB_FliI_N"/>
    <property type="match status" value="1"/>
</dbReference>
<dbReference type="GO" id="GO:0046933">
    <property type="term" value="F:proton-transporting ATP synthase activity, rotational mechanism"/>
    <property type="evidence" value="ECO:0007669"/>
    <property type="project" value="TreeGrafter"/>
</dbReference>
<dbReference type="InterPro" id="IPR004100">
    <property type="entry name" value="ATPase_F1/V1/A1_a/bsu_N"/>
</dbReference>
<dbReference type="FunFam" id="3.40.50.12240:FF:000002">
    <property type="entry name" value="Flagellum-specific ATP synthase FliI"/>
    <property type="match status" value="1"/>
</dbReference>
<dbReference type="KEGG" id="kgn:GY169_10245"/>
<comment type="catalytic activity">
    <reaction evidence="10">
        <text>ATP + H2O + cellular proteinSide 1 = ADP + phosphate + cellular proteinSide 2.</text>
        <dbReference type="EC" id="7.4.2.8"/>
    </reaction>
</comment>
<keyword evidence="2" id="KW-0813">Transport</keyword>
<sequence length="430" mass="47378">MTIGMLLRQQAHPLRLSGPLIEALLPGVKVGELCEIRRSWDEPEVVARAQVLGFHADRTILSLIGTAQGLSRDAVISPTGAGLSVTVSHELLGCVLDPAGNIVERFGEQCESYARQVRPVDAAPPSYQDRVGIREPFLTGVRAIDGLMTCGIGQRLGIFAAAGCGKTTLMHMLIEQSEADIFIVALIGERGREVTEFSEALRHSKHRHKCILVYATSDYSSLDRCNAALVATTVAEYFRDSGMNVVLFLDSMTRYARALRDVALASGESPARRGYPASVFDALPKLLERPGCTRDGSITAWYTILLESDDEPDPIADEIRSILDGHLYLSRKLAAKNHYPAIDILNSVSRVSSQVCDEEHLQLAGAVRRILAKIEELQIFVDLGEYQPGENAENDRAMDLRDSILAWLRQRGDEHASFNQILQEMRHFAS</sequence>
<dbReference type="SMART" id="SM00382">
    <property type="entry name" value="AAA"/>
    <property type="match status" value="1"/>
</dbReference>
<dbReference type="InterPro" id="IPR040627">
    <property type="entry name" value="T3SS_ATPase_C"/>
</dbReference>
<proteinExistence type="inferred from homology"/>
<keyword evidence="3" id="KW-0963">Cytoplasm</keyword>
<dbReference type="Pfam" id="PF18269">
    <property type="entry name" value="T3SS_ATPase_C"/>
    <property type="match status" value="1"/>
</dbReference>
<keyword evidence="5" id="KW-0067">ATP-binding</keyword>
<dbReference type="EMBL" id="CP050321">
    <property type="protein sequence ID" value="QIR27156.1"/>
    <property type="molecule type" value="Genomic_DNA"/>
</dbReference>
<evidence type="ECO:0000259" key="11">
    <source>
        <dbReference type="SMART" id="SM00382"/>
    </source>
</evidence>
<evidence type="ECO:0000256" key="9">
    <source>
        <dbReference type="ARBA" id="ARBA00024382"/>
    </source>
</evidence>
<evidence type="ECO:0000256" key="4">
    <source>
        <dbReference type="ARBA" id="ARBA00022741"/>
    </source>
</evidence>
<evidence type="ECO:0000256" key="2">
    <source>
        <dbReference type="ARBA" id="ARBA00022448"/>
    </source>
</evidence>
<dbReference type="InterPro" id="IPR000194">
    <property type="entry name" value="ATPase_F1/V1/A1_a/bsu_nucl-bd"/>
</dbReference>
<name>A0A6G9RJL5_9ENTR</name>
<dbReference type="EC" id="7.4.2.8" evidence="9"/>
<dbReference type="Gene3D" id="3.40.50.12240">
    <property type="match status" value="1"/>
</dbReference>
<keyword evidence="7" id="KW-1278">Translocase</keyword>
<dbReference type="AlphaFoldDB" id="A0A6G9RJL5"/>
<dbReference type="PANTHER" id="PTHR15184">
    <property type="entry name" value="ATP SYNTHASE"/>
    <property type="match status" value="1"/>
</dbReference>
<feature type="domain" description="AAA+ ATPase" evidence="11">
    <location>
        <begin position="152"/>
        <end position="333"/>
    </location>
</feature>
<evidence type="ECO:0000313" key="13">
    <source>
        <dbReference type="Proteomes" id="UP000503580"/>
    </source>
</evidence>
<reference evidence="12 13" key="1">
    <citation type="submission" date="2020-02" db="EMBL/GenBank/DDBJ databases">
        <title>Whole genome PO2S7.</title>
        <authorList>
            <person name="Singha K.M."/>
        </authorList>
    </citation>
    <scope>NUCLEOTIDE SEQUENCE [LARGE SCALE GENOMIC DNA]</scope>
    <source>
        <strain evidence="12 13">PO2S7</strain>
    </source>
</reference>
<dbReference type="GO" id="GO:0008564">
    <property type="term" value="F:protein-exporting ATPase activity"/>
    <property type="evidence" value="ECO:0007669"/>
    <property type="project" value="UniProtKB-EC"/>
</dbReference>
<evidence type="ECO:0000256" key="7">
    <source>
        <dbReference type="ARBA" id="ARBA00022967"/>
    </source>
</evidence>
<dbReference type="GO" id="GO:0030254">
    <property type="term" value="P:protein secretion by the type III secretion system"/>
    <property type="evidence" value="ECO:0007669"/>
    <property type="project" value="InterPro"/>
</dbReference>
<evidence type="ECO:0000256" key="1">
    <source>
        <dbReference type="ARBA" id="ARBA00004496"/>
    </source>
</evidence>
<dbReference type="GO" id="GO:0016887">
    <property type="term" value="F:ATP hydrolysis activity"/>
    <property type="evidence" value="ECO:0007669"/>
    <property type="project" value="InterPro"/>
</dbReference>
<dbReference type="GO" id="GO:0005524">
    <property type="term" value="F:ATP binding"/>
    <property type="evidence" value="ECO:0007669"/>
    <property type="project" value="UniProtKB-KW"/>
</dbReference>
<dbReference type="PROSITE" id="PS00152">
    <property type="entry name" value="ATPASE_ALPHA_BETA"/>
    <property type="match status" value="1"/>
</dbReference>
<dbReference type="NCBIfam" id="NF006012">
    <property type="entry name" value="PRK08149.1"/>
    <property type="match status" value="1"/>
</dbReference>
<evidence type="ECO:0000313" key="12">
    <source>
        <dbReference type="EMBL" id="QIR27156.1"/>
    </source>
</evidence>
<evidence type="ECO:0000256" key="6">
    <source>
        <dbReference type="ARBA" id="ARBA00022927"/>
    </source>
</evidence>
<evidence type="ECO:0000256" key="5">
    <source>
        <dbReference type="ARBA" id="ARBA00022840"/>
    </source>
</evidence>
<dbReference type="Pfam" id="PF02874">
    <property type="entry name" value="ATP-synt_ab_N"/>
    <property type="match status" value="1"/>
</dbReference>
<dbReference type="InterPro" id="IPR005714">
    <property type="entry name" value="ATPase_T3SS_FliI/YscN"/>
</dbReference>
<dbReference type="CDD" id="cd01136">
    <property type="entry name" value="ATPase_flagellum-secretory_path_III"/>
    <property type="match status" value="1"/>
</dbReference>
<evidence type="ECO:0000256" key="8">
    <source>
        <dbReference type="ARBA" id="ARBA00024342"/>
    </source>
</evidence>
<dbReference type="RefSeq" id="WP_167575676.1">
    <property type="nucleotide sequence ID" value="NZ_CP050321.1"/>
</dbReference>
<keyword evidence="13" id="KW-1185">Reference proteome</keyword>
<keyword evidence="4" id="KW-0547">Nucleotide-binding</keyword>
<dbReference type="GO" id="GO:0005737">
    <property type="term" value="C:cytoplasm"/>
    <property type="evidence" value="ECO:0007669"/>
    <property type="project" value="UniProtKB-SubCell"/>
</dbReference>
<protein>
    <recommendedName>
        <fullName evidence="9">protein-secreting ATPase</fullName>
        <ecNumber evidence="9">7.4.2.8</ecNumber>
    </recommendedName>
</protein>
<dbReference type="PANTHER" id="PTHR15184:SF9">
    <property type="entry name" value="SPI-1 TYPE 3 SECRETION SYSTEM ATPASE"/>
    <property type="match status" value="1"/>
</dbReference>
<dbReference type="InterPro" id="IPR020003">
    <property type="entry name" value="ATPase_a/bsu_AS"/>
</dbReference>
<dbReference type="InterPro" id="IPR003593">
    <property type="entry name" value="AAA+_ATPase"/>
</dbReference>
<dbReference type="InterPro" id="IPR050053">
    <property type="entry name" value="ATPase_alpha/beta_chains"/>
</dbReference>
<dbReference type="GO" id="GO:0030257">
    <property type="term" value="C:type III protein secretion system complex"/>
    <property type="evidence" value="ECO:0007669"/>
    <property type="project" value="InterPro"/>
</dbReference>
<evidence type="ECO:0000256" key="10">
    <source>
        <dbReference type="ARBA" id="ARBA00034006"/>
    </source>
</evidence>
<evidence type="ECO:0000256" key="3">
    <source>
        <dbReference type="ARBA" id="ARBA00022490"/>
    </source>
</evidence>
<dbReference type="NCBIfam" id="TIGR01026">
    <property type="entry name" value="fliI_yscN"/>
    <property type="match status" value="1"/>
</dbReference>
<comment type="subcellular location">
    <subcellularLocation>
        <location evidence="1">Cytoplasm</location>
    </subcellularLocation>
</comment>